<dbReference type="AlphaFoldDB" id="A0A8B3FUW8"/>
<feature type="transmembrane region" description="Helical" evidence="1">
    <location>
        <begin position="6"/>
        <end position="23"/>
    </location>
</feature>
<dbReference type="Proteomes" id="UP000279336">
    <property type="component" value="Unassembled WGS sequence"/>
</dbReference>
<dbReference type="EMBL" id="RCIW01000003">
    <property type="protein sequence ID" value="RLP12244.1"/>
    <property type="molecule type" value="Genomic_DNA"/>
</dbReference>
<evidence type="ECO:0000313" key="3">
    <source>
        <dbReference type="Proteomes" id="UP000279336"/>
    </source>
</evidence>
<gene>
    <name evidence="2" type="ORF">D7U36_03010</name>
</gene>
<keyword evidence="1" id="KW-0812">Transmembrane</keyword>
<sequence>MSTIQTVITVILAGVAGLLTVRLRHEISPKKEEADAFEVVGGPLDGLRIDTQPVERHDILRVVMDSDGDTVVIARANRATTAAPLHTIARCIAEGEDQ</sequence>
<dbReference type="RefSeq" id="WP_121587949.1">
    <property type="nucleotide sequence ID" value="NZ_RCIW01000003.1"/>
</dbReference>
<name>A0A8B3FUW8_9ACTN</name>
<protein>
    <submittedName>
        <fullName evidence="2">Uncharacterized protein</fullName>
    </submittedName>
</protein>
<keyword evidence="1" id="KW-0472">Membrane</keyword>
<proteinExistence type="predicted"/>
<evidence type="ECO:0000256" key="1">
    <source>
        <dbReference type="SAM" id="Phobius"/>
    </source>
</evidence>
<keyword evidence="1" id="KW-1133">Transmembrane helix</keyword>
<reference evidence="2 3" key="1">
    <citation type="submission" date="2018-10" db="EMBL/GenBank/DDBJ databases">
        <title>Propionibacterium australiense Genome Sequencing and Assembly.</title>
        <authorList>
            <person name="Bernier A.-M."/>
            <person name="Bernard K."/>
        </authorList>
    </citation>
    <scope>NUCLEOTIDE SEQUENCE [LARGE SCALE GENOMIC DNA]</scope>
    <source>
        <strain evidence="2 3">NML98A078</strain>
    </source>
</reference>
<evidence type="ECO:0000313" key="2">
    <source>
        <dbReference type="EMBL" id="RLP12244.1"/>
    </source>
</evidence>
<organism evidence="2 3">
    <name type="scientific">Propionibacterium australiense</name>
    <dbReference type="NCBI Taxonomy" id="119981"/>
    <lineage>
        <taxon>Bacteria</taxon>
        <taxon>Bacillati</taxon>
        <taxon>Actinomycetota</taxon>
        <taxon>Actinomycetes</taxon>
        <taxon>Propionibacteriales</taxon>
        <taxon>Propionibacteriaceae</taxon>
        <taxon>Propionibacterium</taxon>
    </lineage>
</organism>
<comment type="caution">
    <text evidence="2">The sequence shown here is derived from an EMBL/GenBank/DDBJ whole genome shotgun (WGS) entry which is preliminary data.</text>
</comment>
<accession>A0A8B3FUW8</accession>